<feature type="compositionally biased region" description="Polar residues" evidence="1">
    <location>
        <begin position="36"/>
        <end position="50"/>
    </location>
</feature>
<accession>A0ABN7NVN6</accession>
<gene>
    <name evidence="2" type="ORF">TPAB3V08_LOCUS4622</name>
</gene>
<evidence type="ECO:0000313" key="3">
    <source>
        <dbReference type="Proteomes" id="UP001153148"/>
    </source>
</evidence>
<evidence type="ECO:0000256" key="1">
    <source>
        <dbReference type="SAM" id="MobiDB-lite"/>
    </source>
</evidence>
<feature type="compositionally biased region" description="Polar residues" evidence="1">
    <location>
        <begin position="196"/>
        <end position="209"/>
    </location>
</feature>
<evidence type="ECO:0000313" key="2">
    <source>
        <dbReference type="EMBL" id="CAG2057645.1"/>
    </source>
</evidence>
<dbReference type="EMBL" id="CAJPIN010005771">
    <property type="protein sequence ID" value="CAG2057645.1"/>
    <property type="molecule type" value="Genomic_DNA"/>
</dbReference>
<reference evidence="2" key="1">
    <citation type="submission" date="2021-03" db="EMBL/GenBank/DDBJ databases">
        <authorList>
            <person name="Tran Van P."/>
        </authorList>
    </citation>
    <scope>NUCLEOTIDE SEQUENCE</scope>
</reference>
<organism evidence="2 3">
    <name type="scientific">Timema podura</name>
    <name type="common">Walking stick</name>
    <dbReference type="NCBI Taxonomy" id="61482"/>
    <lineage>
        <taxon>Eukaryota</taxon>
        <taxon>Metazoa</taxon>
        <taxon>Ecdysozoa</taxon>
        <taxon>Arthropoda</taxon>
        <taxon>Hexapoda</taxon>
        <taxon>Insecta</taxon>
        <taxon>Pterygota</taxon>
        <taxon>Neoptera</taxon>
        <taxon>Polyneoptera</taxon>
        <taxon>Phasmatodea</taxon>
        <taxon>Timematodea</taxon>
        <taxon>Timematoidea</taxon>
        <taxon>Timematidae</taxon>
        <taxon>Timema</taxon>
    </lineage>
</organism>
<protein>
    <submittedName>
        <fullName evidence="2">Uncharacterized protein</fullName>
    </submittedName>
</protein>
<proteinExistence type="predicted"/>
<dbReference type="Proteomes" id="UP001153148">
    <property type="component" value="Unassembled WGS sequence"/>
</dbReference>
<feature type="compositionally biased region" description="Acidic residues" evidence="1">
    <location>
        <begin position="182"/>
        <end position="195"/>
    </location>
</feature>
<comment type="caution">
    <text evidence="2">The sequence shown here is derived from an EMBL/GenBank/DDBJ whole genome shotgun (WGS) entry which is preliminary data.</text>
</comment>
<name>A0ABN7NVN6_TIMPD</name>
<feature type="region of interest" description="Disordered" evidence="1">
    <location>
        <begin position="174"/>
        <end position="209"/>
    </location>
</feature>
<keyword evidence="3" id="KW-1185">Reference proteome</keyword>
<feature type="region of interest" description="Disordered" evidence="1">
    <location>
        <begin position="29"/>
        <end position="50"/>
    </location>
</feature>
<sequence>MLFDGRGAFSFPNFSVTVFLVPEVIESGTDKRQETGQDQNQQDWRTMSGQLSGRVRVDRQANKLGTRTGQQAWNRVWPVGSQLGFFWECDDELSNNQHPLLQLGQVYLRTYKRQPAIQVWATKGLSEKGPQREVVETIKLVEAGDTCGGNSLTASSPKWSKTWPQHLSAFLVQTSARQESPSEAEDGASGDEEDNPSQITYQEKGTSNW</sequence>